<name>A0A0E9SGP8_ANGAN</name>
<accession>A0A0E9SGP8</accession>
<evidence type="ECO:0000313" key="1">
    <source>
        <dbReference type="EMBL" id="JAH39688.1"/>
    </source>
</evidence>
<dbReference type="EMBL" id="GBXM01080010">
    <property type="protein sequence ID" value="JAH28567.1"/>
    <property type="molecule type" value="Transcribed_RNA"/>
</dbReference>
<dbReference type="EMBL" id="GBXM01074552">
    <property type="protein sequence ID" value="JAH34025.1"/>
    <property type="molecule type" value="Transcribed_RNA"/>
</dbReference>
<reference evidence="1" key="2">
    <citation type="journal article" date="2015" name="Fish Shellfish Immunol.">
        <title>Early steps in the European eel (Anguilla anguilla)-Vibrio vulnificus interaction in the gills: Role of the RtxA13 toxin.</title>
        <authorList>
            <person name="Callol A."/>
            <person name="Pajuelo D."/>
            <person name="Ebbesson L."/>
            <person name="Teles M."/>
            <person name="MacKenzie S."/>
            <person name="Amaro C."/>
        </authorList>
    </citation>
    <scope>NUCLEOTIDE SEQUENCE</scope>
</reference>
<reference evidence="1" key="1">
    <citation type="submission" date="2014-11" db="EMBL/GenBank/DDBJ databases">
        <authorList>
            <person name="Amaro Gonzalez C."/>
        </authorList>
    </citation>
    <scope>NUCLEOTIDE SEQUENCE</scope>
</reference>
<dbReference type="EMBL" id="GBXM01068889">
    <property type="protein sequence ID" value="JAH39688.1"/>
    <property type="molecule type" value="Transcribed_RNA"/>
</dbReference>
<dbReference type="EMBL" id="GBXM01080602">
    <property type="protein sequence ID" value="JAH27975.1"/>
    <property type="molecule type" value="Transcribed_RNA"/>
</dbReference>
<dbReference type="EMBL" id="GBXM01061347">
    <property type="protein sequence ID" value="JAH47230.1"/>
    <property type="molecule type" value="Transcribed_RNA"/>
</dbReference>
<dbReference type="AlphaFoldDB" id="A0A0E9SGP8"/>
<sequence>MMRSTILVSSLSRELAPVAVFKSILKYDNHRLPSCGHDARCVQPNSRFTFHRFFAPCMRSSNG</sequence>
<organism evidence="1">
    <name type="scientific">Anguilla anguilla</name>
    <name type="common">European freshwater eel</name>
    <name type="synonym">Muraena anguilla</name>
    <dbReference type="NCBI Taxonomy" id="7936"/>
    <lineage>
        <taxon>Eukaryota</taxon>
        <taxon>Metazoa</taxon>
        <taxon>Chordata</taxon>
        <taxon>Craniata</taxon>
        <taxon>Vertebrata</taxon>
        <taxon>Euteleostomi</taxon>
        <taxon>Actinopterygii</taxon>
        <taxon>Neopterygii</taxon>
        <taxon>Teleostei</taxon>
        <taxon>Anguilliformes</taxon>
        <taxon>Anguillidae</taxon>
        <taxon>Anguilla</taxon>
    </lineage>
</organism>
<proteinExistence type="predicted"/>
<protein>
    <submittedName>
        <fullName evidence="1">Uncharacterized protein</fullName>
    </submittedName>
</protein>